<reference evidence="1" key="1">
    <citation type="submission" date="2021-02" db="EMBL/GenBank/DDBJ databases">
        <authorList>
            <person name="Nowell W R."/>
        </authorList>
    </citation>
    <scope>NUCLEOTIDE SEQUENCE</scope>
</reference>
<dbReference type="AlphaFoldDB" id="A0A819TQ67"/>
<dbReference type="Proteomes" id="UP000663868">
    <property type="component" value="Unassembled WGS sequence"/>
</dbReference>
<accession>A0A819TQ67</accession>
<evidence type="ECO:0000313" key="2">
    <source>
        <dbReference type="Proteomes" id="UP000663868"/>
    </source>
</evidence>
<gene>
    <name evidence="1" type="ORF">KXQ929_LOCUS33099</name>
</gene>
<sequence length="39" mass="4476">NIIQLDMGDVATIQLPLHNQHQIVSKPDIYWVPVTNNHL</sequence>
<organism evidence="1 2">
    <name type="scientific">Adineta steineri</name>
    <dbReference type="NCBI Taxonomy" id="433720"/>
    <lineage>
        <taxon>Eukaryota</taxon>
        <taxon>Metazoa</taxon>
        <taxon>Spiralia</taxon>
        <taxon>Gnathifera</taxon>
        <taxon>Rotifera</taxon>
        <taxon>Eurotatoria</taxon>
        <taxon>Bdelloidea</taxon>
        <taxon>Adinetida</taxon>
        <taxon>Adinetidae</taxon>
        <taxon>Adineta</taxon>
    </lineage>
</organism>
<name>A0A819TQ67_9BILA</name>
<proteinExistence type="predicted"/>
<dbReference type="EMBL" id="CAJOBB010004157">
    <property type="protein sequence ID" value="CAF4076895.1"/>
    <property type="molecule type" value="Genomic_DNA"/>
</dbReference>
<evidence type="ECO:0000313" key="1">
    <source>
        <dbReference type="EMBL" id="CAF4076895.1"/>
    </source>
</evidence>
<protein>
    <submittedName>
        <fullName evidence="1">Uncharacterized protein</fullName>
    </submittedName>
</protein>
<feature type="non-terminal residue" evidence="1">
    <location>
        <position position="1"/>
    </location>
</feature>
<comment type="caution">
    <text evidence="1">The sequence shown here is derived from an EMBL/GenBank/DDBJ whole genome shotgun (WGS) entry which is preliminary data.</text>
</comment>